<feature type="region of interest" description="Disordered" evidence="1">
    <location>
        <begin position="15"/>
        <end position="72"/>
    </location>
</feature>
<organism evidence="2 3">
    <name type="scientific">Sphingobacterium multivorum</name>
    <dbReference type="NCBI Taxonomy" id="28454"/>
    <lineage>
        <taxon>Bacteria</taxon>
        <taxon>Pseudomonadati</taxon>
        <taxon>Bacteroidota</taxon>
        <taxon>Sphingobacteriia</taxon>
        <taxon>Sphingobacteriales</taxon>
        <taxon>Sphingobacteriaceae</taxon>
        <taxon>Sphingobacterium</taxon>
    </lineage>
</organism>
<evidence type="ECO:0000313" key="3">
    <source>
        <dbReference type="Proteomes" id="UP000432350"/>
    </source>
</evidence>
<reference evidence="2 3" key="1">
    <citation type="submission" date="2019-10" db="EMBL/GenBank/DDBJ databases">
        <authorList>
            <person name="Karimi E."/>
        </authorList>
    </citation>
    <scope>NUCLEOTIDE SEQUENCE [LARGE SCALE GENOMIC DNA]</scope>
    <source>
        <strain evidence="2">Sphingobacterium sp. 8BC</strain>
    </source>
</reference>
<proteinExistence type="predicted"/>
<gene>
    <name evidence="2" type="ORF">SPHINGO8BC_50367</name>
</gene>
<sequence>MVAFGASFARVGSGVSAGLDSDSTRTQHGQNTVAGQICPEHGTKQVEMGAEGSRKPCAAAGALSTRRNPSLP</sequence>
<evidence type="ECO:0000256" key="1">
    <source>
        <dbReference type="SAM" id="MobiDB-lite"/>
    </source>
</evidence>
<dbReference type="AlphaFoldDB" id="A0A654BTQ4"/>
<accession>A0A654BTQ4</accession>
<name>A0A654BTQ4_SPHMU</name>
<protein>
    <submittedName>
        <fullName evidence="2">Uncharacterized protein</fullName>
    </submittedName>
</protein>
<dbReference type="EMBL" id="CABWMV010000024">
    <property type="protein sequence ID" value="VXC83929.1"/>
    <property type="molecule type" value="Genomic_DNA"/>
</dbReference>
<feature type="compositionally biased region" description="Polar residues" evidence="1">
    <location>
        <begin position="24"/>
        <end position="34"/>
    </location>
</feature>
<evidence type="ECO:0000313" key="2">
    <source>
        <dbReference type="EMBL" id="VXC83929.1"/>
    </source>
</evidence>
<dbReference type="Proteomes" id="UP000432350">
    <property type="component" value="Unassembled WGS sequence"/>
</dbReference>